<dbReference type="STRING" id="655015.B1812_12955"/>
<dbReference type="AlphaFoldDB" id="A0A1W6MW56"/>
<name>A0A1W6MW56_9HYPH</name>
<dbReference type="RefSeq" id="WP_085771957.1">
    <property type="nucleotide sequence ID" value="NZ_AP027149.1"/>
</dbReference>
<proteinExistence type="predicted"/>
<evidence type="ECO:0000313" key="2">
    <source>
        <dbReference type="Proteomes" id="UP000193978"/>
    </source>
</evidence>
<dbReference type="SUPFAM" id="SSF46785">
    <property type="entry name" value="Winged helix' DNA-binding domain"/>
    <property type="match status" value="1"/>
</dbReference>
<dbReference type="EMBL" id="CP019948">
    <property type="protein sequence ID" value="ARN81840.1"/>
    <property type="molecule type" value="Genomic_DNA"/>
</dbReference>
<protein>
    <submittedName>
        <fullName evidence="1">Uncharacterized protein</fullName>
    </submittedName>
</protein>
<organism evidence="1 2">
    <name type="scientific">Methylocystis bryophila</name>
    <dbReference type="NCBI Taxonomy" id="655015"/>
    <lineage>
        <taxon>Bacteria</taxon>
        <taxon>Pseudomonadati</taxon>
        <taxon>Pseudomonadota</taxon>
        <taxon>Alphaproteobacteria</taxon>
        <taxon>Hyphomicrobiales</taxon>
        <taxon>Methylocystaceae</taxon>
        <taxon>Methylocystis</taxon>
    </lineage>
</organism>
<gene>
    <name evidence="1" type="ORF">B1812_12955</name>
</gene>
<accession>A0A1W6MW56</accession>
<dbReference type="InterPro" id="IPR036390">
    <property type="entry name" value="WH_DNA-bd_sf"/>
</dbReference>
<sequence length="193" mass="20777">MAEGEESGGLWLSISALAEAKGVTQQAISKRVARLKAHGLLQTRAGSRGAIEINVAQFDRATKETTDLARSTSHMRAPAAAAIPTEDPDAPIYTREQARKAAYTADLAKLELDERTGKLIHVAEVEVAATRAAEMIVSHYNTLIGKAEEHAGIVAAEGAVGLRRAYREFVQDQREKIARGLLALGHEGEEILE</sequence>
<keyword evidence="2" id="KW-1185">Reference proteome</keyword>
<evidence type="ECO:0000313" key="1">
    <source>
        <dbReference type="EMBL" id="ARN81840.1"/>
    </source>
</evidence>
<reference evidence="1 2" key="1">
    <citation type="submission" date="2017-02" db="EMBL/GenBank/DDBJ databases">
        <authorList>
            <person name="Peterson S.W."/>
        </authorList>
    </citation>
    <scope>NUCLEOTIDE SEQUENCE [LARGE SCALE GENOMIC DNA]</scope>
    <source>
        <strain evidence="1 2">S285</strain>
    </source>
</reference>
<dbReference type="KEGG" id="mbry:B1812_12955"/>
<dbReference type="Proteomes" id="UP000193978">
    <property type="component" value="Chromosome"/>
</dbReference>
<dbReference type="OrthoDB" id="166264at2"/>